<evidence type="ECO:0000259" key="12">
    <source>
        <dbReference type="PROSITE" id="PS50157"/>
    </source>
</evidence>
<dbReference type="Gene3D" id="3.30.160.60">
    <property type="entry name" value="Classic Zinc Finger"/>
    <property type="match status" value="3"/>
</dbReference>
<evidence type="ECO:0000256" key="11">
    <source>
        <dbReference type="SAM" id="MobiDB-lite"/>
    </source>
</evidence>
<dbReference type="Proteomes" id="UP000694523">
    <property type="component" value="Unplaced"/>
</dbReference>
<dbReference type="PROSITE" id="PS50157">
    <property type="entry name" value="ZINC_FINGER_C2H2_2"/>
    <property type="match status" value="3"/>
</dbReference>
<dbReference type="FunFam" id="3.30.160.60:FF:000671">
    <property type="entry name" value="Zinc finger protein 26"/>
    <property type="match status" value="1"/>
</dbReference>
<dbReference type="GO" id="GO:0000981">
    <property type="term" value="F:DNA-binding transcription factor activity, RNA polymerase II-specific"/>
    <property type="evidence" value="ECO:0007669"/>
    <property type="project" value="TreeGrafter"/>
</dbReference>
<evidence type="ECO:0000256" key="9">
    <source>
        <dbReference type="ARBA" id="ARBA00023242"/>
    </source>
</evidence>
<evidence type="ECO:0000313" key="14">
    <source>
        <dbReference type="Proteomes" id="UP000694523"/>
    </source>
</evidence>
<dbReference type="Ensembl" id="ENSNMLT00000026375.1">
    <property type="protein sequence ID" value="ENSNMLP00000023571.1"/>
    <property type="gene ID" value="ENSNMLG00000015165.1"/>
</dbReference>
<evidence type="ECO:0000256" key="2">
    <source>
        <dbReference type="ARBA" id="ARBA00006991"/>
    </source>
</evidence>
<evidence type="ECO:0000256" key="10">
    <source>
        <dbReference type="PROSITE-ProRule" id="PRU00042"/>
    </source>
</evidence>
<evidence type="ECO:0000256" key="5">
    <source>
        <dbReference type="ARBA" id="ARBA00022771"/>
    </source>
</evidence>
<evidence type="ECO:0000256" key="4">
    <source>
        <dbReference type="ARBA" id="ARBA00022737"/>
    </source>
</evidence>
<feature type="compositionally biased region" description="Low complexity" evidence="11">
    <location>
        <begin position="427"/>
        <end position="437"/>
    </location>
</feature>
<evidence type="ECO:0000256" key="6">
    <source>
        <dbReference type="ARBA" id="ARBA00022833"/>
    </source>
</evidence>
<feature type="domain" description="C2H2-type" evidence="12">
    <location>
        <begin position="512"/>
        <end position="536"/>
    </location>
</feature>
<evidence type="ECO:0000256" key="1">
    <source>
        <dbReference type="ARBA" id="ARBA00004123"/>
    </source>
</evidence>
<dbReference type="InterPro" id="IPR050717">
    <property type="entry name" value="C2H2-ZF_Transcription_Reg"/>
</dbReference>
<sequence>MSSRLAFQTQLASIMEVLANAAVAEICKLVDDDYAVVSLQMSQCQKENKALKRKLHLLELKMARGAAERRLRESAFNSGRLRVQIGGSSDRFRDTSPSADGAFEQQSVSLWPNRALTASITEQSEHPQSKSPDVQFVEPEPVIVKEETKTETKEEEIHVIEDNGDMECSPHVAERLKHGLEIPPSTSSQVQTCTKTQTLTTARTQQRNSTTNRRVEDEGPDVVLVKVEEPEELKPKPNTPSLSIQEGLVESSTDDIKAVLPFIEASQISANQLQESTRGISELESSDALLQIPVSTQSATGSDFALFELEPFFTRWAPDRDSAAPPGAPSSANASAESGKNDVIVENNKKDRFMNATTGYTHLQPSVSQALSSVSPLSSIQIQAVHSQWVPALLQKPHLLQNVQTSQQTHTESNIPDSLQFPSTINASSSAASSSSAIPLRHTNQRHSSQKTGSKFICKTCGKAFPAWSNFEVHQRVHTGERPFKCDTCGKRFSEAGNLKKHQRVHTGEKPYSCDKCGKKFAWICNLKTHQQTATGCVQHQAWRALE</sequence>
<dbReference type="PANTHER" id="PTHR14196">
    <property type="entry name" value="ODD-SKIPPED - RELATED"/>
    <property type="match status" value="1"/>
</dbReference>
<dbReference type="SMART" id="SM00355">
    <property type="entry name" value="ZnF_C2H2"/>
    <property type="match status" value="3"/>
</dbReference>
<keyword evidence="8" id="KW-0804">Transcription</keyword>
<reference evidence="13" key="2">
    <citation type="submission" date="2025-09" db="UniProtKB">
        <authorList>
            <consortium name="Ensembl"/>
        </authorList>
    </citation>
    <scope>IDENTIFICATION</scope>
</reference>
<feature type="region of interest" description="Disordered" evidence="11">
    <location>
        <begin position="182"/>
        <end position="217"/>
    </location>
</feature>
<evidence type="ECO:0000256" key="3">
    <source>
        <dbReference type="ARBA" id="ARBA00022723"/>
    </source>
</evidence>
<evidence type="ECO:0000256" key="8">
    <source>
        <dbReference type="ARBA" id="ARBA00023163"/>
    </source>
</evidence>
<accession>A0A8C6TM68</accession>
<dbReference type="Pfam" id="PF00096">
    <property type="entry name" value="zf-C2H2"/>
    <property type="match status" value="2"/>
</dbReference>
<feature type="compositionally biased region" description="Low complexity" evidence="11">
    <location>
        <begin position="323"/>
        <end position="336"/>
    </location>
</feature>
<feature type="region of interest" description="Disordered" evidence="11">
    <location>
        <begin position="318"/>
        <end position="341"/>
    </location>
</feature>
<dbReference type="GO" id="GO:0005634">
    <property type="term" value="C:nucleus"/>
    <property type="evidence" value="ECO:0007669"/>
    <property type="project" value="UniProtKB-SubCell"/>
</dbReference>
<dbReference type="AlphaFoldDB" id="A0A8C6TM68"/>
<feature type="compositionally biased region" description="Low complexity" evidence="11">
    <location>
        <begin position="189"/>
        <end position="212"/>
    </location>
</feature>
<keyword evidence="6" id="KW-0862">Zinc</keyword>
<comment type="similarity">
    <text evidence="2">Belongs to the krueppel C2H2-type zinc-finger protein family.</text>
</comment>
<keyword evidence="9" id="KW-0539">Nucleus</keyword>
<dbReference type="PANTHER" id="PTHR14196:SF12">
    <property type="entry name" value="ZINC FINGER PROTEIN 208-LIKE"/>
    <property type="match status" value="1"/>
</dbReference>
<protein>
    <recommendedName>
        <fullName evidence="12">C2H2-type domain-containing protein</fullName>
    </recommendedName>
</protein>
<dbReference type="PROSITE" id="PS00028">
    <property type="entry name" value="ZINC_FINGER_C2H2_1"/>
    <property type="match status" value="2"/>
</dbReference>
<evidence type="ECO:0000313" key="13">
    <source>
        <dbReference type="Ensembl" id="ENSNMLP00000023571.1"/>
    </source>
</evidence>
<feature type="domain" description="C2H2-type" evidence="12">
    <location>
        <begin position="484"/>
        <end position="511"/>
    </location>
</feature>
<dbReference type="GO" id="GO:0000977">
    <property type="term" value="F:RNA polymerase II transcription regulatory region sequence-specific DNA binding"/>
    <property type="evidence" value="ECO:0007669"/>
    <property type="project" value="TreeGrafter"/>
</dbReference>
<comment type="subcellular location">
    <subcellularLocation>
        <location evidence="1">Nucleus</location>
    </subcellularLocation>
</comment>
<dbReference type="InterPro" id="IPR013087">
    <property type="entry name" value="Znf_C2H2_type"/>
</dbReference>
<dbReference type="FunFam" id="3.30.160.60:FF:002343">
    <property type="entry name" value="Zinc finger protein 33A"/>
    <property type="match status" value="1"/>
</dbReference>
<keyword evidence="4" id="KW-0677">Repeat</keyword>
<dbReference type="InterPro" id="IPR036236">
    <property type="entry name" value="Znf_C2H2_sf"/>
</dbReference>
<dbReference type="GO" id="GO:0008270">
    <property type="term" value="F:zinc ion binding"/>
    <property type="evidence" value="ECO:0007669"/>
    <property type="project" value="UniProtKB-KW"/>
</dbReference>
<proteinExistence type="inferred from homology"/>
<organism evidence="13 14">
    <name type="scientific">Neogobius melanostomus</name>
    <name type="common">round goby</name>
    <dbReference type="NCBI Taxonomy" id="47308"/>
    <lineage>
        <taxon>Eukaryota</taxon>
        <taxon>Metazoa</taxon>
        <taxon>Chordata</taxon>
        <taxon>Craniata</taxon>
        <taxon>Vertebrata</taxon>
        <taxon>Euteleostomi</taxon>
        <taxon>Actinopterygii</taxon>
        <taxon>Neopterygii</taxon>
        <taxon>Teleostei</taxon>
        <taxon>Neoteleostei</taxon>
        <taxon>Acanthomorphata</taxon>
        <taxon>Gobiaria</taxon>
        <taxon>Gobiiformes</taxon>
        <taxon>Gobioidei</taxon>
        <taxon>Gobiidae</taxon>
        <taxon>Benthophilinae</taxon>
        <taxon>Neogobiini</taxon>
        <taxon>Neogobius</taxon>
    </lineage>
</organism>
<name>A0A8C6TM68_9GOBI</name>
<feature type="region of interest" description="Disordered" evidence="11">
    <location>
        <begin position="404"/>
        <end position="451"/>
    </location>
</feature>
<feature type="region of interest" description="Disordered" evidence="11">
    <location>
        <begin position="87"/>
        <end position="107"/>
    </location>
</feature>
<dbReference type="FunFam" id="3.30.160.60:FF:000193">
    <property type="entry name" value="Zinc finger protein 300"/>
    <property type="match status" value="1"/>
</dbReference>
<keyword evidence="5 10" id="KW-0863">Zinc-finger</keyword>
<keyword evidence="3" id="KW-0479">Metal-binding</keyword>
<reference evidence="13" key="1">
    <citation type="submission" date="2025-08" db="UniProtKB">
        <authorList>
            <consortium name="Ensembl"/>
        </authorList>
    </citation>
    <scope>IDENTIFICATION</scope>
</reference>
<feature type="compositionally biased region" description="Polar residues" evidence="11">
    <location>
        <begin position="404"/>
        <end position="426"/>
    </location>
</feature>
<feature type="domain" description="C2H2-type" evidence="12">
    <location>
        <begin position="456"/>
        <end position="483"/>
    </location>
</feature>
<dbReference type="SUPFAM" id="SSF57667">
    <property type="entry name" value="beta-beta-alpha zinc fingers"/>
    <property type="match status" value="2"/>
</dbReference>
<keyword evidence="7" id="KW-0805">Transcription regulation</keyword>
<keyword evidence="14" id="KW-1185">Reference proteome</keyword>
<evidence type="ECO:0000256" key="7">
    <source>
        <dbReference type="ARBA" id="ARBA00023015"/>
    </source>
</evidence>